<dbReference type="GO" id="GO:0003677">
    <property type="term" value="F:DNA binding"/>
    <property type="evidence" value="ECO:0007669"/>
    <property type="project" value="UniProtKB-KW"/>
</dbReference>
<dbReference type="PANTHER" id="PTHR38479">
    <property type="entry name" value="LMO0824 PROTEIN"/>
    <property type="match status" value="1"/>
</dbReference>
<proteinExistence type="predicted"/>
<dbReference type="AlphaFoldDB" id="A0AAC9PTT6"/>
<organism evidence="1 2">
    <name type="scientific">Actinoalloteichus fjordicus</name>
    <dbReference type="NCBI Taxonomy" id="1612552"/>
    <lineage>
        <taxon>Bacteria</taxon>
        <taxon>Bacillati</taxon>
        <taxon>Actinomycetota</taxon>
        <taxon>Actinomycetes</taxon>
        <taxon>Pseudonocardiales</taxon>
        <taxon>Pseudonocardiaceae</taxon>
        <taxon>Actinoalloteichus</taxon>
    </lineage>
</organism>
<dbReference type="Pfam" id="PF06224">
    <property type="entry name" value="AlkZ-like"/>
    <property type="match status" value="1"/>
</dbReference>
<gene>
    <name evidence="1" type="ORF">UA74_22375</name>
</gene>
<dbReference type="KEGG" id="acad:UA74_22375"/>
<name>A0AAC9PTT6_9PSEU</name>
<dbReference type="InterPro" id="IPR009351">
    <property type="entry name" value="AlkZ-like"/>
</dbReference>
<protein>
    <submittedName>
        <fullName evidence="1">Winged helix DNA-binding domain</fullName>
    </submittedName>
</protein>
<dbReference type="RefSeq" id="WP_075765387.1">
    <property type="nucleotide sequence ID" value="NZ_CP016076.1"/>
</dbReference>
<evidence type="ECO:0000313" key="2">
    <source>
        <dbReference type="Proteomes" id="UP000185511"/>
    </source>
</evidence>
<keyword evidence="1" id="KW-0238">DNA-binding</keyword>
<accession>A0AAC9PTT6</accession>
<dbReference type="PANTHER" id="PTHR38479:SF2">
    <property type="entry name" value="WINGED HELIX DNA-BINDING DOMAIN-CONTAINING PROTEIN"/>
    <property type="match status" value="1"/>
</dbReference>
<evidence type="ECO:0000313" key="1">
    <source>
        <dbReference type="EMBL" id="APU16493.1"/>
    </source>
</evidence>
<dbReference type="Proteomes" id="UP000185511">
    <property type="component" value="Chromosome"/>
</dbReference>
<keyword evidence="2" id="KW-1185">Reference proteome</keyword>
<sequence>MTLLTRRALNRATSARQFLLARTSASAPEVIEHLVGLQAQDPDPPYLGLWSRLTAFELDHLTRLLDERTVVRATLFRGTQHLVTAEDYRWLRPLLQPMLARWQRGAFGRATAGLDLAELAATARVFLGHDVVTRPVLGRALAEKWPGRDPVGLARSVQGLLPVIHPPPDGTWRRRGATPFVLAEHWLGRSLADAPEPARLIQRYLAAFGPATVKDVQAWSGLTRLREPVDDLRPRLRVFRDEAGRELFDLPEAPRPDPDVPAPVRFLAALDNVVLAHTDRSRMMTDDRRRHVIVEAAVTVDGFVRGVWSIRREGGLATLDVRLFAPVTSAEETALTEEGARLLRFAAAEEGRHDIRFRPVDQSA</sequence>
<dbReference type="EMBL" id="CP016076">
    <property type="protein sequence ID" value="APU16493.1"/>
    <property type="molecule type" value="Genomic_DNA"/>
</dbReference>
<reference evidence="2" key="1">
    <citation type="submission" date="2016-06" db="EMBL/GenBank/DDBJ databases">
        <title>Complete genome sequence of Actinoalloteichus fjordicus DSM 46855 (=ADI127-17), type strain of the new species Actinoalloteichus fjordicus.</title>
        <authorList>
            <person name="Ruckert C."/>
            <person name="Nouioui I."/>
            <person name="Willmese J."/>
            <person name="van Wezel G."/>
            <person name="Klenk H.-P."/>
            <person name="Kalinowski J."/>
            <person name="Zotchev S.B."/>
        </authorList>
    </citation>
    <scope>NUCLEOTIDE SEQUENCE [LARGE SCALE GENOMIC DNA]</scope>
    <source>
        <strain evidence="2">ADI127-7</strain>
    </source>
</reference>